<keyword evidence="3" id="KW-0597">Phosphoprotein</keyword>
<dbReference type="Gene3D" id="1.20.5.1930">
    <property type="match status" value="1"/>
</dbReference>
<dbReference type="GO" id="GO:0046983">
    <property type="term" value="F:protein dimerization activity"/>
    <property type="evidence" value="ECO:0007669"/>
    <property type="project" value="InterPro"/>
</dbReference>
<gene>
    <name evidence="12" type="ORF">SAMN05660297_03513</name>
</gene>
<dbReference type="AlphaFoldDB" id="A0A1I0H5T9"/>
<keyword evidence="7" id="KW-0067">ATP-binding</keyword>
<dbReference type="InterPro" id="IPR036890">
    <property type="entry name" value="HATPase_C_sf"/>
</dbReference>
<dbReference type="Pfam" id="PF07730">
    <property type="entry name" value="HisKA_3"/>
    <property type="match status" value="1"/>
</dbReference>
<dbReference type="Proteomes" id="UP000199568">
    <property type="component" value="Unassembled WGS sequence"/>
</dbReference>
<evidence type="ECO:0000256" key="3">
    <source>
        <dbReference type="ARBA" id="ARBA00022553"/>
    </source>
</evidence>
<evidence type="ECO:0000256" key="1">
    <source>
        <dbReference type="ARBA" id="ARBA00000085"/>
    </source>
</evidence>
<protein>
    <recommendedName>
        <fullName evidence="2">histidine kinase</fullName>
        <ecNumber evidence="2">2.7.13.3</ecNumber>
    </recommendedName>
</protein>
<keyword evidence="9" id="KW-1133">Transmembrane helix</keyword>
<evidence type="ECO:0000256" key="4">
    <source>
        <dbReference type="ARBA" id="ARBA00022679"/>
    </source>
</evidence>
<organism evidence="12 13">
    <name type="scientific">Natronincola peptidivorans</name>
    <dbReference type="NCBI Taxonomy" id="426128"/>
    <lineage>
        <taxon>Bacteria</taxon>
        <taxon>Bacillati</taxon>
        <taxon>Bacillota</taxon>
        <taxon>Clostridia</taxon>
        <taxon>Peptostreptococcales</taxon>
        <taxon>Natronincolaceae</taxon>
        <taxon>Natronincola</taxon>
    </lineage>
</organism>
<feature type="domain" description="Histidine kinase/HSP90-like ATPase" evidence="10">
    <location>
        <begin position="303"/>
        <end position="385"/>
    </location>
</feature>
<dbReference type="RefSeq" id="WP_170834878.1">
    <property type="nucleotide sequence ID" value="NZ_FOHU01000034.1"/>
</dbReference>
<accession>A0A1I0H5T9</accession>
<dbReference type="EMBL" id="FOHU01000034">
    <property type="protein sequence ID" value="SET79097.1"/>
    <property type="molecule type" value="Genomic_DNA"/>
</dbReference>
<dbReference type="Pfam" id="PF02518">
    <property type="entry name" value="HATPase_c"/>
    <property type="match status" value="1"/>
</dbReference>
<dbReference type="GO" id="GO:0016020">
    <property type="term" value="C:membrane"/>
    <property type="evidence" value="ECO:0007669"/>
    <property type="project" value="InterPro"/>
</dbReference>
<dbReference type="Gene3D" id="3.30.565.10">
    <property type="entry name" value="Histidine kinase-like ATPase, C-terminal domain"/>
    <property type="match status" value="1"/>
</dbReference>
<feature type="transmembrane region" description="Helical" evidence="9">
    <location>
        <begin position="137"/>
        <end position="160"/>
    </location>
</feature>
<feature type="transmembrane region" description="Helical" evidence="9">
    <location>
        <begin position="112"/>
        <end position="131"/>
    </location>
</feature>
<evidence type="ECO:0000313" key="13">
    <source>
        <dbReference type="Proteomes" id="UP000199568"/>
    </source>
</evidence>
<dbReference type="InterPro" id="IPR011712">
    <property type="entry name" value="Sig_transdc_His_kin_sub3_dim/P"/>
</dbReference>
<keyword evidence="9" id="KW-0812">Transmembrane</keyword>
<reference evidence="12 13" key="1">
    <citation type="submission" date="2016-10" db="EMBL/GenBank/DDBJ databases">
        <authorList>
            <person name="de Groot N.N."/>
        </authorList>
    </citation>
    <scope>NUCLEOTIDE SEQUENCE [LARGE SCALE GENOMIC DNA]</scope>
    <source>
        <strain evidence="12 13">DSM 18979</strain>
    </source>
</reference>
<keyword evidence="9" id="KW-0472">Membrane</keyword>
<dbReference type="GO" id="GO:0000155">
    <property type="term" value="F:phosphorelay sensor kinase activity"/>
    <property type="evidence" value="ECO:0007669"/>
    <property type="project" value="InterPro"/>
</dbReference>
<keyword evidence="13" id="KW-1185">Reference proteome</keyword>
<keyword evidence="8" id="KW-0902">Two-component regulatory system</keyword>
<feature type="transmembrane region" description="Helical" evidence="9">
    <location>
        <begin position="84"/>
        <end position="105"/>
    </location>
</feature>
<feature type="domain" description="Signal transduction histidine kinase subgroup 3 dimerisation and phosphoacceptor" evidence="11">
    <location>
        <begin position="196"/>
        <end position="261"/>
    </location>
</feature>
<dbReference type="GO" id="GO:0005524">
    <property type="term" value="F:ATP binding"/>
    <property type="evidence" value="ECO:0007669"/>
    <property type="project" value="UniProtKB-KW"/>
</dbReference>
<dbReference type="STRING" id="426128.SAMN05660297_03513"/>
<sequence length="391" mass="44402">MEKNKSFILYYGLKTILLSSLVFIGISFENARGSRLYFLVAYFCIYIALGYFREKITKNRDTLFTISFILDIALVYGMESNSKYLINYLYHPFYVIIMAEAAFMLKKHGLKIGILAALVSSIKFIQWIYYYRDFTNISATLFHFLIMTFLLSIISFANYYQREKKKQELLYSELLDTHKKLKESSKKVEELSRIQERNRIAREIHDTLGHQMTALIMQLEICSEKAGGKVEEMLDILQDAKATAREGLTQIRAVVEALQPAKKENNTLQSIKEMMAIYEKRTGIAITLDIGIRNDLPPEAVTILHRIIQEALTNTIKHGKATKVVIALMEKEGEIAFSIKDNGIGASNIQQGFGLKGMQEAVAVGQGEICFQSKDGFSITGTLPLGVRAYD</sequence>
<dbReference type="SUPFAM" id="SSF55874">
    <property type="entry name" value="ATPase domain of HSP90 chaperone/DNA topoisomerase II/histidine kinase"/>
    <property type="match status" value="1"/>
</dbReference>
<keyword evidence="4" id="KW-0808">Transferase</keyword>
<evidence type="ECO:0000256" key="6">
    <source>
        <dbReference type="ARBA" id="ARBA00022777"/>
    </source>
</evidence>
<evidence type="ECO:0000259" key="11">
    <source>
        <dbReference type="Pfam" id="PF07730"/>
    </source>
</evidence>
<dbReference type="PANTHER" id="PTHR24421:SF10">
    <property type="entry name" value="NITRATE_NITRITE SENSOR PROTEIN NARQ"/>
    <property type="match status" value="1"/>
</dbReference>
<evidence type="ECO:0000256" key="9">
    <source>
        <dbReference type="SAM" id="Phobius"/>
    </source>
</evidence>
<evidence type="ECO:0000256" key="7">
    <source>
        <dbReference type="ARBA" id="ARBA00022840"/>
    </source>
</evidence>
<dbReference type="InterPro" id="IPR050482">
    <property type="entry name" value="Sensor_HK_TwoCompSys"/>
</dbReference>
<name>A0A1I0H5T9_9FIRM</name>
<comment type="catalytic activity">
    <reaction evidence="1">
        <text>ATP + protein L-histidine = ADP + protein N-phospho-L-histidine.</text>
        <dbReference type="EC" id="2.7.13.3"/>
    </reaction>
</comment>
<dbReference type="PANTHER" id="PTHR24421">
    <property type="entry name" value="NITRATE/NITRITE SENSOR PROTEIN NARX-RELATED"/>
    <property type="match status" value="1"/>
</dbReference>
<evidence type="ECO:0000313" key="12">
    <source>
        <dbReference type="EMBL" id="SET79097.1"/>
    </source>
</evidence>
<dbReference type="EC" id="2.7.13.3" evidence="2"/>
<feature type="transmembrane region" description="Helical" evidence="9">
    <location>
        <begin position="7"/>
        <end position="28"/>
    </location>
</feature>
<keyword evidence="5" id="KW-0547">Nucleotide-binding</keyword>
<keyword evidence="6 12" id="KW-0418">Kinase</keyword>
<dbReference type="InterPro" id="IPR003594">
    <property type="entry name" value="HATPase_dom"/>
</dbReference>
<evidence type="ECO:0000256" key="8">
    <source>
        <dbReference type="ARBA" id="ARBA00023012"/>
    </source>
</evidence>
<evidence type="ECO:0000256" key="2">
    <source>
        <dbReference type="ARBA" id="ARBA00012438"/>
    </source>
</evidence>
<evidence type="ECO:0000256" key="5">
    <source>
        <dbReference type="ARBA" id="ARBA00022741"/>
    </source>
</evidence>
<feature type="transmembrane region" description="Helical" evidence="9">
    <location>
        <begin position="34"/>
        <end position="52"/>
    </location>
</feature>
<evidence type="ECO:0000259" key="10">
    <source>
        <dbReference type="Pfam" id="PF02518"/>
    </source>
</evidence>
<proteinExistence type="predicted"/>
<dbReference type="CDD" id="cd16917">
    <property type="entry name" value="HATPase_UhpB-NarQ-NarX-like"/>
    <property type="match status" value="1"/>
</dbReference>